<evidence type="ECO:0000256" key="1">
    <source>
        <dbReference type="SAM" id="MobiDB-lite"/>
    </source>
</evidence>
<protein>
    <submittedName>
        <fullName evidence="3">Uncharacterized protein</fullName>
    </submittedName>
</protein>
<feature type="compositionally biased region" description="Basic residues" evidence="1">
    <location>
        <begin position="106"/>
        <end position="122"/>
    </location>
</feature>
<evidence type="ECO:0000313" key="3">
    <source>
        <dbReference type="EMBL" id="WVZ21786.1"/>
    </source>
</evidence>
<feature type="chain" id="PRO_5042866989" evidence="2">
    <location>
        <begin position="30"/>
        <end position="143"/>
    </location>
</feature>
<dbReference type="Proteomes" id="UP001374535">
    <property type="component" value="Chromosome 1"/>
</dbReference>
<feature type="region of interest" description="Disordered" evidence="1">
    <location>
        <begin position="71"/>
        <end position="123"/>
    </location>
</feature>
<keyword evidence="4" id="KW-1185">Reference proteome</keyword>
<sequence length="143" mass="16509">MWDTEQHKRLVHFWWTMMAMASNLITSHGKENPTCYSWNLLLELAFHTHTSGDYDQLGVDLTEIEAILEEEVKSHEDGAQKGKPEAQATGTRNNEATNHRWLPGRWTRHPGHGRSKPRHPKMTPKCLGELLVTLERDFTWIGP</sequence>
<reference evidence="3 4" key="1">
    <citation type="journal article" date="2023" name="Life. Sci Alliance">
        <title>Evolutionary insights into 3D genome organization and epigenetic landscape of Vigna mungo.</title>
        <authorList>
            <person name="Junaid A."/>
            <person name="Singh B."/>
            <person name="Bhatia S."/>
        </authorList>
    </citation>
    <scope>NUCLEOTIDE SEQUENCE [LARGE SCALE GENOMIC DNA]</scope>
    <source>
        <strain evidence="3">Urdbean</strain>
    </source>
</reference>
<evidence type="ECO:0000256" key="2">
    <source>
        <dbReference type="SAM" id="SignalP"/>
    </source>
</evidence>
<evidence type="ECO:0000313" key="4">
    <source>
        <dbReference type="Proteomes" id="UP001374535"/>
    </source>
</evidence>
<gene>
    <name evidence="3" type="ORF">V8G54_000330</name>
</gene>
<proteinExistence type="predicted"/>
<name>A0AAQ3P6C5_VIGMU</name>
<feature type="compositionally biased region" description="Basic and acidic residues" evidence="1">
    <location>
        <begin position="71"/>
        <end position="84"/>
    </location>
</feature>
<dbReference type="AlphaFoldDB" id="A0AAQ3P6C5"/>
<feature type="signal peptide" evidence="2">
    <location>
        <begin position="1"/>
        <end position="29"/>
    </location>
</feature>
<keyword evidence="2" id="KW-0732">Signal</keyword>
<organism evidence="3 4">
    <name type="scientific">Vigna mungo</name>
    <name type="common">Black gram</name>
    <name type="synonym">Phaseolus mungo</name>
    <dbReference type="NCBI Taxonomy" id="3915"/>
    <lineage>
        <taxon>Eukaryota</taxon>
        <taxon>Viridiplantae</taxon>
        <taxon>Streptophyta</taxon>
        <taxon>Embryophyta</taxon>
        <taxon>Tracheophyta</taxon>
        <taxon>Spermatophyta</taxon>
        <taxon>Magnoliopsida</taxon>
        <taxon>eudicotyledons</taxon>
        <taxon>Gunneridae</taxon>
        <taxon>Pentapetalae</taxon>
        <taxon>rosids</taxon>
        <taxon>fabids</taxon>
        <taxon>Fabales</taxon>
        <taxon>Fabaceae</taxon>
        <taxon>Papilionoideae</taxon>
        <taxon>50 kb inversion clade</taxon>
        <taxon>NPAAA clade</taxon>
        <taxon>indigoferoid/millettioid clade</taxon>
        <taxon>Phaseoleae</taxon>
        <taxon>Vigna</taxon>
    </lineage>
</organism>
<accession>A0AAQ3P6C5</accession>
<dbReference type="EMBL" id="CP144700">
    <property type="protein sequence ID" value="WVZ21786.1"/>
    <property type="molecule type" value="Genomic_DNA"/>
</dbReference>